<dbReference type="OrthoDB" id="6150088at2759"/>
<gene>
    <name evidence="1" type="ORF">TASK_LOCUS7792</name>
</gene>
<reference evidence="3" key="1">
    <citation type="submission" date="2017-02" db="UniProtKB">
        <authorList>
            <consortium name="WormBaseParasite"/>
        </authorList>
    </citation>
    <scope>IDENTIFICATION</scope>
</reference>
<dbReference type="AlphaFoldDB" id="A0A0R3WB14"/>
<evidence type="ECO:0000313" key="2">
    <source>
        <dbReference type="Proteomes" id="UP000282613"/>
    </source>
</evidence>
<dbReference type="Gene3D" id="3.10.10.10">
    <property type="entry name" value="HIV Type 1 Reverse Transcriptase, subunit A, domain 1"/>
    <property type="match status" value="1"/>
</dbReference>
<dbReference type="InterPro" id="IPR043502">
    <property type="entry name" value="DNA/RNA_pol_sf"/>
</dbReference>
<proteinExistence type="predicted"/>
<sequence>MSLNVPLTPVKPNPYVDHRDACRRLSWEKGGYEAIKALVKKSNGRLRLCIDYRKVNAVTKMDVFSLPHINDSLYSLHDQIGFPL</sequence>
<dbReference type="WBParaSite" id="TASK_0000779101-mRNA-1">
    <property type="protein sequence ID" value="TASK_0000779101-mRNA-1"/>
    <property type="gene ID" value="TASK_0000779101"/>
</dbReference>
<dbReference type="STRING" id="60517.A0A0R3WB14"/>
<organism evidence="3">
    <name type="scientific">Taenia asiatica</name>
    <name type="common">Asian tapeworm</name>
    <dbReference type="NCBI Taxonomy" id="60517"/>
    <lineage>
        <taxon>Eukaryota</taxon>
        <taxon>Metazoa</taxon>
        <taxon>Spiralia</taxon>
        <taxon>Lophotrochozoa</taxon>
        <taxon>Platyhelminthes</taxon>
        <taxon>Cestoda</taxon>
        <taxon>Eucestoda</taxon>
        <taxon>Cyclophyllidea</taxon>
        <taxon>Taeniidae</taxon>
        <taxon>Taenia</taxon>
    </lineage>
</organism>
<dbReference type="SUPFAM" id="SSF56672">
    <property type="entry name" value="DNA/RNA polymerases"/>
    <property type="match status" value="1"/>
</dbReference>
<protein>
    <submittedName>
        <fullName evidence="3">Tudor domain-containing protein</fullName>
    </submittedName>
</protein>
<reference evidence="1 2" key="2">
    <citation type="submission" date="2018-11" db="EMBL/GenBank/DDBJ databases">
        <authorList>
            <consortium name="Pathogen Informatics"/>
        </authorList>
    </citation>
    <scope>NUCLEOTIDE SEQUENCE [LARGE SCALE GENOMIC DNA]</scope>
</reference>
<dbReference type="Proteomes" id="UP000282613">
    <property type="component" value="Unassembled WGS sequence"/>
</dbReference>
<accession>A0A0R3WB14</accession>
<keyword evidence="2" id="KW-1185">Reference proteome</keyword>
<name>A0A0R3WB14_TAEAS</name>
<dbReference type="EMBL" id="UYRS01018675">
    <property type="protein sequence ID" value="VDK39016.1"/>
    <property type="molecule type" value="Genomic_DNA"/>
</dbReference>
<evidence type="ECO:0000313" key="1">
    <source>
        <dbReference type="EMBL" id="VDK39016.1"/>
    </source>
</evidence>
<evidence type="ECO:0000313" key="3">
    <source>
        <dbReference type="WBParaSite" id="TASK_0000779101-mRNA-1"/>
    </source>
</evidence>